<feature type="transmembrane region" description="Helical" evidence="1">
    <location>
        <begin position="164"/>
        <end position="186"/>
    </location>
</feature>
<evidence type="ECO:0000256" key="1">
    <source>
        <dbReference type="SAM" id="Phobius"/>
    </source>
</evidence>
<dbReference type="AlphaFoldDB" id="A0A6C0LG46"/>
<accession>A0A6C0LG46</accession>
<feature type="transmembrane region" description="Helical" evidence="1">
    <location>
        <begin position="354"/>
        <end position="380"/>
    </location>
</feature>
<organism evidence="2">
    <name type="scientific">viral metagenome</name>
    <dbReference type="NCBI Taxonomy" id="1070528"/>
    <lineage>
        <taxon>unclassified sequences</taxon>
        <taxon>metagenomes</taxon>
        <taxon>organismal metagenomes</taxon>
    </lineage>
</organism>
<keyword evidence="1" id="KW-1133">Transmembrane helix</keyword>
<protein>
    <submittedName>
        <fullName evidence="2">Uncharacterized protein</fullName>
    </submittedName>
</protein>
<feature type="transmembrane region" description="Helical" evidence="1">
    <location>
        <begin position="401"/>
        <end position="419"/>
    </location>
</feature>
<feature type="transmembrane region" description="Helical" evidence="1">
    <location>
        <begin position="52"/>
        <end position="77"/>
    </location>
</feature>
<feature type="transmembrane region" description="Helical" evidence="1">
    <location>
        <begin position="121"/>
        <end position="143"/>
    </location>
</feature>
<proteinExistence type="predicted"/>
<keyword evidence="1" id="KW-0812">Transmembrane</keyword>
<keyword evidence="1" id="KW-0472">Membrane</keyword>
<evidence type="ECO:0000313" key="2">
    <source>
        <dbReference type="EMBL" id="QHU29390.1"/>
    </source>
</evidence>
<reference evidence="2" key="1">
    <citation type="journal article" date="2020" name="Nature">
        <title>Giant virus diversity and host interactions through global metagenomics.</title>
        <authorList>
            <person name="Schulz F."/>
            <person name="Roux S."/>
            <person name="Paez-Espino D."/>
            <person name="Jungbluth S."/>
            <person name="Walsh D.A."/>
            <person name="Denef V.J."/>
            <person name="McMahon K.D."/>
            <person name="Konstantinidis K.T."/>
            <person name="Eloe-Fadrosh E.A."/>
            <person name="Kyrpides N.C."/>
            <person name="Woyke T."/>
        </authorList>
    </citation>
    <scope>NUCLEOTIDE SEQUENCE</scope>
    <source>
        <strain evidence="2">GVMAG-M-3300027804-47</strain>
    </source>
</reference>
<name>A0A6C0LG46_9ZZZZ</name>
<sequence length="422" mass="48151">MDAKDLAGFAFNEGIGAGLQSSGLGMAMNAKDYAKKLWEILLRMFRQDTFQLLVMLLVFMSYLLFVFATILFVNAIINLHKTIDDNKTPGNKKLKDLPMFDYLKKDNFMFLDDSLLNKASVVFQVTIGIITGSIIFLGLHYLVLNNNEDNRVFKAYSASLYNPARIYIIALAIIPYLYYIIVLSLYNTQILNNMCVLDNDYDVYKKTNLTIRYKSDKLKDIKKLIQENIYSGSYHNAPVTSKFEKFIALAEIDPKKTIEIDIPSIFLIYHNNLKNKDNVAGTAKQYAREYINYMDEYFDLLGRKGDPDNPDNYQKFYLLGLIEYDDDMPSPEGGIYDLFHGFKQKLLNAIRTKILTYFITTIALYATMCIAVICIVLVFNDTARKLFVAFVYSLYNKMKQNITGVSVMSILLAIIAGSQSGG</sequence>
<dbReference type="EMBL" id="MN740488">
    <property type="protein sequence ID" value="QHU29390.1"/>
    <property type="molecule type" value="Genomic_DNA"/>
</dbReference>